<dbReference type="EMBL" id="HF548274">
    <property type="protein sequence ID" value="CCO20905.1"/>
    <property type="molecule type" value="Genomic_DNA"/>
</dbReference>
<reference evidence="5" key="2">
    <citation type="journal article" date="2013" name="Biotechnol. Biofuels">
        <title>Mining for hemicellulases in the fungus-growing termite Pseudacanthotermes militaris using functional metagenomics.</title>
        <authorList>
            <person name="Bastien G."/>
            <person name="Arnal G."/>
            <person name="Bozonnet S."/>
            <person name="Laguerre S."/>
            <person name="Ferreira F."/>
            <person name="Faure R."/>
            <person name="Henrissat B."/>
            <person name="Lefevre F."/>
            <person name="Robe P."/>
            <person name="Bouchez O."/>
            <person name="Noirot C."/>
            <person name="Dumon C."/>
            <person name="O'Donohue M."/>
        </authorList>
    </citation>
    <scope>NUCLEOTIDE SEQUENCE</scope>
</reference>
<comment type="similarity">
    <text evidence="1">Belongs to the glycosyl hydrolase 3 family.</text>
</comment>
<feature type="domain" description="Fibronectin type III-like" evidence="4">
    <location>
        <begin position="622"/>
        <end position="691"/>
    </location>
</feature>
<dbReference type="InterPro" id="IPR001764">
    <property type="entry name" value="Glyco_hydro_3_N"/>
</dbReference>
<protein>
    <submittedName>
        <fullName evidence="5">Glycoside hydrolase family 3 protein</fullName>
    </submittedName>
</protein>
<dbReference type="InterPro" id="IPR017853">
    <property type="entry name" value="GH"/>
</dbReference>
<dbReference type="AlphaFoldDB" id="S0DFG7"/>
<evidence type="ECO:0000256" key="1">
    <source>
        <dbReference type="ARBA" id="ARBA00005336"/>
    </source>
</evidence>
<dbReference type="GO" id="GO:0031222">
    <property type="term" value="P:arabinan catabolic process"/>
    <property type="evidence" value="ECO:0007669"/>
    <property type="project" value="TreeGrafter"/>
</dbReference>
<proteinExistence type="inferred from homology"/>
<dbReference type="Pfam" id="PF14310">
    <property type="entry name" value="Fn3-like"/>
    <property type="match status" value="1"/>
</dbReference>
<dbReference type="SMART" id="SM01217">
    <property type="entry name" value="Fn3_like"/>
    <property type="match status" value="1"/>
</dbReference>
<dbReference type="InterPro" id="IPR044993">
    <property type="entry name" value="BXL"/>
</dbReference>
<keyword evidence="3 5" id="KW-0378">Hydrolase</keyword>
<dbReference type="InterPro" id="IPR026891">
    <property type="entry name" value="Fn3-like"/>
</dbReference>
<keyword evidence="2" id="KW-0732">Signal</keyword>
<dbReference type="Gene3D" id="2.60.40.10">
    <property type="entry name" value="Immunoglobulins"/>
    <property type="match status" value="1"/>
</dbReference>
<dbReference type="SUPFAM" id="SSF52279">
    <property type="entry name" value="Beta-D-glucan exohydrolase, C-terminal domain"/>
    <property type="match status" value="1"/>
</dbReference>
<dbReference type="Gene3D" id="3.40.50.1700">
    <property type="entry name" value="Glycoside hydrolase family 3 C-terminal domain"/>
    <property type="match status" value="1"/>
</dbReference>
<reference evidence="5" key="1">
    <citation type="submission" date="2012-10" db="EMBL/GenBank/DDBJ databases">
        <authorList>
            <person name="Sandrine L."/>
        </authorList>
    </citation>
    <scope>NUCLEOTIDE SEQUENCE</scope>
</reference>
<dbReference type="GO" id="GO:0009044">
    <property type="term" value="F:xylan 1,4-beta-xylosidase activity"/>
    <property type="evidence" value="ECO:0007669"/>
    <property type="project" value="InterPro"/>
</dbReference>
<dbReference type="PANTHER" id="PTHR42721">
    <property type="entry name" value="SUGAR HYDROLASE-RELATED"/>
    <property type="match status" value="1"/>
</dbReference>
<organism evidence="5">
    <name type="scientific">termite gut metagenome</name>
    <dbReference type="NCBI Taxonomy" id="433724"/>
    <lineage>
        <taxon>unclassified sequences</taxon>
        <taxon>metagenomes</taxon>
        <taxon>organismal metagenomes</taxon>
    </lineage>
</organism>
<dbReference type="PRINTS" id="PR00133">
    <property type="entry name" value="GLHYDRLASE3"/>
</dbReference>
<dbReference type="GO" id="GO:0045493">
    <property type="term" value="P:xylan catabolic process"/>
    <property type="evidence" value="ECO:0007669"/>
    <property type="project" value="InterPro"/>
</dbReference>
<dbReference type="InterPro" id="IPR036962">
    <property type="entry name" value="Glyco_hydro_3_N_sf"/>
</dbReference>
<evidence type="ECO:0000256" key="3">
    <source>
        <dbReference type="ARBA" id="ARBA00022801"/>
    </source>
</evidence>
<name>S0DFG7_9ZZZZ</name>
<evidence type="ECO:0000313" key="6">
    <source>
        <dbReference type="EMBL" id="CCO21555.1"/>
    </source>
</evidence>
<dbReference type="GO" id="GO:0046556">
    <property type="term" value="F:alpha-L-arabinofuranosidase activity"/>
    <property type="evidence" value="ECO:0007669"/>
    <property type="project" value="TreeGrafter"/>
</dbReference>
<dbReference type="EMBL" id="HF548310">
    <property type="protein sequence ID" value="CCO21555.1"/>
    <property type="molecule type" value="Genomic_DNA"/>
</dbReference>
<sequence>MNTQASVLDATHTPAQRARHLVAQMTLEEKASQLRFDAPAIERLGIPEYNWWNEALHGVARAGTATVFPQAIGLAAIFDAGILREVAAIISTEARAKHHEALRQNDYDIYKGLTMWSPNVNIFRDPRWGRGHETYGEDPYLTARLGVAFVQGLQGDDNRYLKTAACAKHFAVHSGPEALRHEFNAVTSPKDLWETYLPAFEACVKEARVESVMGAYNRTGGEPCCGSHTLLAEILRGKWGFEGHVVSDCWAIRDFHQTHKVTKTAPESAALALQNGCDVNCGNTYLHLMQAHQEGLVSEAQITTAAERLYTTRFRLGMFDAGCPYAATPYEANDCAEHRAKNLAVARKSMVLLKNDGLLPLNAAQLKSIAVIGPNADSHIALYGNYNGTGSQMITPLEGIREAVGDGVRLYYSEGCHLHKPRVENLAKDDDRLSEAVSMAQRADVSILCLGLDSLIEGEEGDESNAYAGGDKDSLELKPHQQKLLEAVCATGKPTVLVLLAGSAMAIGYAGQHCNAVLDAWYPGAMGGRALADLLFGKASPSGKLPVTFYHGTASLPPFEDYAMKNRTYRYIEEEALYPFGYGLTYARVLLSALNAPAAGPAGQPVEVSVTLENTGSCAVEEVLQCYIRPQESPFAVRNHSLCAFRRVALSPGETKTVSITLPAAAFEVVNDAGQRVSGGKHFTLWVGTSQPDARSIELTGQAPLAFTYTLGK</sequence>
<evidence type="ECO:0000259" key="4">
    <source>
        <dbReference type="SMART" id="SM01217"/>
    </source>
</evidence>
<dbReference type="InterPro" id="IPR002772">
    <property type="entry name" value="Glyco_hydro_3_C"/>
</dbReference>
<dbReference type="Pfam" id="PF01915">
    <property type="entry name" value="Glyco_hydro_3_C"/>
    <property type="match status" value="1"/>
</dbReference>
<dbReference type="Pfam" id="PF00933">
    <property type="entry name" value="Glyco_hydro_3"/>
    <property type="match status" value="1"/>
</dbReference>
<evidence type="ECO:0000313" key="5">
    <source>
        <dbReference type="EMBL" id="CCO20905.1"/>
    </source>
</evidence>
<evidence type="ECO:0000256" key="2">
    <source>
        <dbReference type="ARBA" id="ARBA00022729"/>
    </source>
</evidence>
<dbReference type="Gene3D" id="3.20.20.300">
    <property type="entry name" value="Glycoside hydrolase, family 3, N-terminal domain"/>
    <property type="match status" value="1"/>
</dbReference>
<dbReference type="PANTHER" id="PTHR42721:SF3">
    <property type="entry name" value="BETA-D-XYLOSIDASE 5-RELATED"/>
    <property type="match status" value="1"/>
</dbReference>
<gene>
    <name evidence="6" type="ORF">BN138_743</name>
    <name evidence="5" type="ORF">BN138_93</name>
</gene>
<accession>S0DFG7</accession>
<dbReference type="InterPro" id="IPR036881">
    <property type="entry name" value="Glyco_hydro_3_C_sf"/>
</dbReference>
<dbReference type="InterPro" id="IPR013783">
    <property type="entry name" value="Ig-like_fold"/>
</dbReference>
<dbReference type="SUPFAM" id="SSF51445">
    <property type="entry name" value="(Trans)glycosidases"/>
    <property type="match status" value="1"/>
</dbReference>